<accession>A0A2P6NJS0</accession>
<dbReference type="InterPro" id="IPR011047">
    <property type="entry name" value="Quinoprotein_ADH-like_sf"/>
</dbReference>
<reference evidence="1 2" key="1">
    <citation type="journal article" date="2018" name="Genome Biol. Evol.">
        <title>Multiple Roots of Fruiting Body Formation in Amoebozoa.</title>
        <authorList>
            <person name="Hillmann F."/>
            <person name="Forbes G."/>
            <person name="Novohradska S."/>
            <person name="Ferling I."/>
            <person name="Riege K."/>
            <person name="Groth M."/>
            <person name="Westermann M."/>
            <person name="Marz M."/>
            <person name="Spaller T."/>
            <person name="Winckler T."/>
            <person name="Schaap P."/>
            <person name="Glockner G."/>
        </authorList>
    </citation>
    <scope>NUCLEOTIDE SEQUENCE [LARGE SCALE GENOMIC DNA]</scope>
    <source>
        <strain evidence="1 2">Jena</strain>
    </source>
</reference>
<dbReference type="EMBL" id="MDYQ01000067">
    <property type="protein sequence ID" value="PRP84205.1"/>
    <property type="molecule type" value="Genomic_DNA"/>
</dbReference>
<dbReference type="AlphaFoldDB" id="A0A2P6NJS0"/>
<dbReference type="Proteomes" id="UP000241769">
    <property type="component" value="Unassembled WGS sequence"/>
</dbReference>
<sequence length="204" mass="23172">MRDVETHLSMTNFQVVVFQICMAPKLVQVANQIWRDLTTNMAISLTLVPDCGNRYYLTSLDTDIKLFDYQHGKMVASWPISYSYLCDSIEVVPRELECEDGGHFVLSKGVELVGEENSSKVTQANKCTLHKLTMPGKRGNFWEFEIVGQYAHDELATNGRYVAYIRGTLFHPQSPLLLTCASRVYVWDYDEPKVDEAISSGQMT</sequence>
<keyword evidence="2" id="KW-1185">Reference proteome</keyword>
<dbReference type="OrthoDB" id="5588835at2759"/>
<organism evidence="1 2">
    <name type="scientific">Planoprotostelium fungivorum</name>
    <dbReference type="NCBI Taxonomy" id="1890364"/>
    <lineage>
        <taxon>Eukaryota</taxon>
        <taxon>Amoebozoa</taxon>
        <taxon>Evosea</taxon>
        <taxon>Variosea</taxon>
        <taxon>Cavosteliida</taxon>
        <taxon>Cavosteliaceae</taxon>
        <taxon>Planoprotostelium</taxon>
    </lineage>
</organism>
<protein>
    <submittedName>
        <fullName evidence="1">Uncharacterized protein</fullName>
    </submittedName>
</protein>
<name>A0A2P6NJS0_9EUKA</name>
<gene>
    <name evidence="1" type="ORF">PROFUN_08405</name>
</gene>
<evidence type="ECO:0000313" key="1">
    <source>
        <dbReference type="EMBL" id="PRP84205.1"/>
    </source>
</evidence>
<dbReference type="SUPFAM" id="SSF50998">
    <property type="entry name" value="Quinoprotein alcohol dehydrogenase-like"/>
    <property type="match status" value="1"/>
</dbReference>
<proteinExistence type="predicted"/>
<dbReference type="InParanoid" id="A0A2P6NJS0"/>
<evidence type="ECO:0000313" key="2">
    <source>
        <dbReference type="Proteomes" id="UP000241769"/>
    </source>
</evidence>
<comment type="caution">
    <text evidence="1">The sequence shown here is derived from an EMBL/GenBank/DDBJ whole genome shotgun (WGS) entry which is preliminary data.</text>
</comment>